<evidence type="ECO:0000313" key="3">
    <source>
        <dbReference type="Proteomes" id="UP000034723"/>
    </source>
</evidence>
<dbReference type="KEGG" id="gah:GAH_00443"/>
<keyword evidence="1" id="KW-1133">Transmembrane helix</keyword>
<dbReference type="InParanoid" id="A0A0F7IHK2"/>
<keyword evidence="1" id="KW-0812">Transmembrane</keyword>
<keyword evidence="3" id="KW-1185">Reference proteome</keyword>
<reference evidence="2 3" key="1">
    <citation type="submission" date="2015-04" db="EMBL/GenBank/DDBJ databases">
        <title>The complete genome sequence of the hyperthermophilic, obligate iron-reducing archaeon Geoglobus ahangari strain 234T.</title>
        <authorList>
            <person name="Manzella M.P."/>
            <person name="Holmes D.E."/>
            <person name="Rocheleau J.M."/>
            <person name="Chung A."/>
            <person name="Reguera G."/>
            <person name="Kashefi K."/>
        </authorList>
    </citation>
    <scope>NUCLEOTIDE SEQUENCE [LARGE SCALE GENOMIC DNA]</scope>
    <source>
        <strain evidence="2 3">234</strain>
    </source>
</reference>
<protein>
    <submittedName>
        <fullName evidence="2">Uncharacterized protein</fullName>
    </submittedName>
</protein>
<feature type="transmembrane region" description="Helical" evidence="1">
    <location>
        <begin position="35"/>
        <end position="52"/>
    </location>
</feature>
<dbReference type="HOGENOM" id="CLU_194228_0_0_2"/>
<name>A0A0F7IHK2_9EURY</name>
<evidence type="ECO:0000256" key="1">
    <source>
        <dbReference type="SAM" id="Phobius"/>
    </source>
</evidence>
<gene>
    <name evidence="2" type="ORF">GAH_00443</name>
</gene>
<keyword evidence="1" id="KW-0472">Membrane</keyword>
<dbReference type="Proteomes" id="UP000034723">
    <property type="component" value="Chromosome"/>
</dbReference>
<proteinExistence type="predicted"/>
<dbReference type="STRING" id="113653.GAH_00443"/>
<accession>A0A0F7IHK2</accession>
<dbReference type="AlphaFoldDB" id="A0A0F7IHK2"/>
<sequence length="82" mass="9002">MPSETQKDRLICSRAKSMDMDEREKKALTTSLQRSSIAGTAIMSFALAFLVLHYAGLSISYSLLISTAFAAITTLARSRSRL</sequence>
<dbReference type="EMBL" id="CP011267">
    <property type="protein sequence ID" value="AKG92205.1"/>
    <property type="molecule type" value="Genomic_DNA"/>
</dbReference>
<organism evidence="2 3">
    <name type="scientific">Geoglobus ahangari</name>
    <dbReference type="NCBI Taxonomy" id="113653"/>
    <lineage>
        <taxon>Archaea</taxon>
        <taxon>Methanobacteriati</taxon>
        <taxon>Methanobacteriota</taxon>
        <taxon>Archaeoglobi</taxon>
        <taxon>Archaeoglobales</taxon>
        <taxon>Archaeoglobaceae</taxon>
        <taxon>Geoglobus</taxon>
    </lineage>
</organism>
<evidence type="ECO:0000313" key="2">
    <source>
        <dbReference type="EMBL" id="AKG92205.1"/>
    </source>
</evidence>